<sequence length="556" mass="61135">MARRRERVCACMSLLILIVVFIIIIVACSSRLVGQDCEGGSFKKAAVAADSETCSQVGRDVLQEGGTAVDGAVAALICTSVINPQSMGIGGGVIFTVMETNGKVKIINARETAPKLVKANLLSECSTNVQQVSGSQWIGVPGEIRGYERVHRLYGRLPWSRLFQPTIRLAREGFKMPNMLSRVISYFSQTPLLKQLFVDAEGKMLKEGDIVKFEKLADTLEKIAERGANEFYTGETARDLISDIEEAGGSLTLEDLRSAQVSEVEPWKVSLGDYTMYIPPPPSGAPLVSFILNVMEGYNLNPASLQKKEERVLTYHRCVEAFKFAKGRKKFMTDPRFNTEKEASATVQKEFAEQIRKKITDNSTYDGQYYSIGSDEETHGTTHLSILDEDGMAVSVTSSINYMFGCGDLSKKTGIILNSQLTDFCKIAKPVQAGERPPSSMAPMILRSTKTDDLIIIGGSGGTMITTGVSMALANYLWLGNSLEHSIAKPVVFVDGKNRLSFETDFDKDVIKALKDLKDTVKYQKYFYNVVNAISKQRGTIYAYSDVRKGGEAVGY</sequence>
<dbReference type="EC" id="2.3.2.2" evidence="4"/>
<feature type="active site" description="Nucleophile" evidence="2">
    <location>
        <position position="381"/>
    </location>
</feature>
<dbReference type="GO" id="GO:0005886">
    <property type="term" value="C:plasma membrane"/>
    <property type="evidence" value="ECO:0007669"/>
    <property type="project" value="TreeGrafter"/>
</dbReference>
<dbReference type="PROSITE" id="PS51257">
    <property type="entry name" value="PROKAR_LIPOPROTEIN"/>
    <property type="match status" value="1"/>
</dbReference>
<dbReference type="PANTHER" id="PTHR11686:SF19">
    <property type="entry name" value="GLUTATHIONE HYDROLASE 5 PROENZYME"/>
    <property type="match status" value="1"/>
</dbReference>
<dbReference type="GeneTree" id="ENSGT00940000155794"/>
<comment type="catalytic activity">
    <reaction evidence="4">
        <text>an S-substituted glutathione + H2O = an S-substituted L-cysteinylglycine + L-glutamate</text>
        <dbReference type="Rhea" id="RHEA:59468"/>
        <dbReference type="ChEBI" id="CHEBI:15377"/>
        <dbReference type="ChEBI" id="CHEBI:29985"/>
        <dbReference type="ChEBI" id="CHEBI:90779"/>
        <dbReference type="ChEBI" id="CHEBI:143103"/>
        <dbReference type="EC" id="3.4.19.13"/>
    </reaction>
</comment>
<feature type="transmembrane region" description="Helical" evidence="4">
    <location>
        <begin position="7"/>
        <end position="27"/>
    </location>
</feature>
<dbReference type="Gene3D" id="3.60.20.40">
    <property type="match status" value="1"/>
</dbReference>
<keyword evidence="4" id="KW-0808">Transferase</keyword>
<feature type="binding site" evidence="3">
    <location>
        <position position="110"/>
    </location>
    <ligand>
        <name>L-glutamate</name>
        <dbReference type="ChEBI" id="CHEBI:29985"/>
    </ligand>
</feature>
<comment type="pathway">
    <text evidence="4">Sulfur metabolism; glutathione metabolism.</text>
</comment>
<dbReference type="GO" id="GO:1901750">
    <property type="term" value="P:leukotriene D4 biosynthetic process"/>
    <property type="evidence" value="ECO:0007669"/>
    <property type="project" value="TreeGrafter"/>
</dbReference>
<dbReference type="PRINTS" id="PR01210">
    <property type="entry name" value="GGTRANSPTASE"/>
</dbReference>
<dbReference type="SUPFAM" id="SSF56235">
    <property type="entry name" value="N-terminal nucleophile aminohydrolases (Ntn hydrolases)"/>
    <property type="match status" value="1"/>
</dbReference>
<evidence type="ECO:0000256" key="1">
    <source>
        <dbReference type="ARBA" id="ARBA00009381"/>
    </source>
</evidence>
<evidence type="ECO:0000313" key="6">
    <source>
        <dbReference type="Proteomes" id="UP001501920"/>
    </source>
</evidence>
<dbReference type="PANTHER" id="PTHR11686">
    <property type="entry name" value="GAMMA GLUTAMYL TRANSPEPTIDASE"/>
    <property type="match status" value="1"/>
</dbReference>
<keyword evidence="4" id="KW-0472">Membrane</keyword>
<dbReference type="InterPro" id="IPR043138">
    <property type="entry name" value="GGT_lsub"/>
</dbReference>
<keyword evidence="6" id="KW-1185">Reference proteome</keyword>
<dbReference type="InterPro" id="IPR029055">
    <property type="entry name" value="Ntn_hydrolases_N"/>
</dbReference>
<evidence type="ECO:0000256" key="3">
    <source>
        <dbReference type="PIRSR" id="PIRSR600101-2"/>
    </source>
</evidence>
<reference evidence="5 6" key="1">
    <citation type="submission" date="2020-10" db="EMBL/GenBank/DDBJ databases">
        <title>Pygocentrus nattereri (red-bellied piranha) genome, fPygNat1, primary haplotype.</title>
        <authorList>
            <person name="Myers G."/>
            <person name="Meyer A."/>
            <person name="Karagic N."/>
            <person name="Pippel M."/>
            <person name="Winkler S."/>
            <person name="Tracey A."/>
            <person name="Wood J."/>
            <person name="Formenti G."/>
            <person name="Howe K."/>
            <person name="Fedrigo O."/>
            <person name="Jarvis E.D."/>
        </authorList>
    </citation>
    <scope>NUCLEOTIDE SEQUENCE [LARGE SCALE GENOMIC DNA]</scope>
</reference>
<dbReference type="GO" id="GO:0103068">
    <property type="term" value="F:leukotriene C4 gamma-glutamyl transferase activity"/>
    <property type="evidence" value="ECO:0007669"/>
    <property type="project" value="UniProtKB-EC"/>
</dbReference>
<dbReference type="FunFam" id="1.10.246.130:FF:000001">
    <property type="entry name" value="Gamma-glutamyltransferase 5 isoform 1"/>
    <property type="match status" value="1"/>
</dbReference>
<proteinExistence type="inferred from homology"/>
<keyword evidence="4" id="KW-0012">Acyltransferase</keyword>
<dbReference type="AlphaFoldDB" id="A0A3B4CYC8"/>
<feature type="binding site" evidence="3">
    <location>
        <position position="462"/>
    </location>
    <ligand>
        <name>L-glutamate</name>
        <dbReference type="ChEBI" id="CHEBI:29985"/>
    </ligand>
</feature>
<dbReference type="EC" id="3.4.19.13" evidence="4"/>
<comment type="function">
    <text evidence="4">Cleaves the gamma-glutamyl peptide bond of glutathione and glutathione conjugates.</text>
</comment>
<keyword evidence="4" id="KW-0378">Hydrolase</keyword>
<dbReference type="Proteomes" id="UP001501920">
    <property type="component" value="Chromosome 29"/>
</dbReference>
<organism evidence="5 6">
    <name type="scientific">Pygocentrus nattereri</name>
    <name type="common">Red-bellied piranha</name>
    <dbReference type="NCBI Taxonomy" id="42514"/>
    <lineage>
        <taxon>Eukaryota</taxon>
        <taxon>Metazoa</taxon>
        <taxon>Chordata</taxon>
        <taxon>Craniata</taxon>
        <taxon>Vertebrata</taxon>
        <taxon>Euteleostomi</taxon>
        <taxon>Actinopterygii</taxon>
        <taxon>Neopterygii</taxon>
        <taxon>Teleostei</taxon>
        <taxon>Ostariophysi</taxon>
        <taxon>Characiformes</taxon>
        <taxon>Characoidei</taxon>
        <taxon>Pygocentrus</taxon>
    </lineage>
</organism>
<feature type="binding site" evidence="3">
    <location>
        <position position="423"/>
    </location>
    <ligand>
        <name>L-glutamate</name>
        <dbReference type="ChEBI" id="CHEBI:29985"/>
    </ligand>
</feature>
<dbReference type="InterPro" id="IPR043137">
    <property type="entry name" value="GGT_ssub_C"/>
</dbReference>
<evidence type="ECO:0000256" key="4">
    <source>
        <dbReference type="RuleBase" id="RU368068"/>
    </source>
</evidence>
<comment type="catalytic activity">
    <reaction evidence="4">
        <text>glutathione + H2O = L-cysteinylglycine + L-glutamate</text>
        <dbReference type="Rhea" id="RHEA:28807"/>
        <dbReference type="ChEBI" id="CHEBI:15377"/>
        <dbReference type="ChEBI" id="CHEBI:29985"/>
        <dbReference type="ChEBI" id="CHEBI:57925"/>
        <dbReference type="ChEBI" id="CHEBI:61694"/>
        <dbReference type="EC" id="3.4.19.13"/>
    </reaction>
</comment>
<evidence type="ECO:0000313" key="5">
    <source>
        <dbReference type="Ensembl" id="ENSPNAP00000017102.2"/>
    </source>
</evidence>
<evidence type="ECO:0000256" key="2">
    <source>
        <dbReference type="PIRSR" id="PIRSR600101-1"/>
    </source>
</evidence>
<accession>A0A3B4CYC8</accession>
<comment type="catalytic activity">
    <reaction evidence="4">
        <text>an N-terminal (5-L-glutamyl)-[peptide] + an alpha-amino acid = 5-L-glutamyl amino acid + an N-terminal L-alpha-aminoacyl-[peptide]</text>
        <dbReference type="Rhea" id="RHEA:23904"/>
        <dbReference type="Rhea" id="RHEA-COMP:9780"/>
        <dbReference type="Rhea" id="RHEA-COMP:9795"/>
        <dbReference type="ChEBI" id="CHEBI:77644"/>
        <dbReference type="ChEBI" id="CHEBI:78597"/>
        <dbReference type="ChEBI" id="CHEBI:78599"/>
        <dbReference type="ChEBI" id="CHEBI:78608"/>
        <dbReference type="EC" id="2.3.2.2"/>
    </reaction>
</comment>
<dbReference type="GO" id="GO:0006751">
    <property type="term" value="P:glutathione catabolic process"/>
    <property type="evidence" value="ECO:0007669"/>
    <property type="project" value="UniProtKB-UniRule"/>
</dbReference>
<protein>
    <recommendedName>
        <fullName evidence="4">Glutathione hydrolase</fullName>
        <ecNumber evidence="4">2.3.2.2</ecNumber>
        <ecNumber evidence="4">3.4.19.13</ecNumber>
    </recommendedName>
    <alternativeName>
        <fullName evidence="4">Gamma-glutamyltransferase</fullName>
    </alternativeName>
    <alternativeName>
        <fullName evidence="4">Gamma-glutamyltranspeptidase</fullName>
    </alternativeName>
</protein>
<feature type="binding site" evidence="3">
    <location>
        <begin position="399"/>
        <end position="401"/>
    </location>
    <ligand>
        <name>L-glutamate</name>
        <dbReference type="ChEBI" id="CHEBI:29985"/>
    </ligand>
</feature>
<dbReference type="GO" id="GO:0036374">
    <property type="term" value="F:glutathione hydrolase activity"/>
    <property type="evidence" value="ECO:0007669"/>
    <property type="project" value="UniProtKB-UniRule"/>
</dbReference>
<feature type="binding site" evidence="3">
    <location>
        <begin position="439"/>
        <end position="440"/>
    </location>
    <ligand>
        <name>L-glutamate</name>
        <dbReference type="ChEBI" id="CHEBI:29985"/>
    </ligand>
</feature>
<dbReference type="GO" id="GO:0002951">
    <property type="term" value="F:leukotriene-C(4) hydrolase"/>
    <property type="evidence" value="ECO:0007669"/>
    <property type="project" value="TreeGrafter"/>
</dbReference>
<dbReference type="Gene3D" id="1.10.246.130">
    <property type="match status" value="1"/>
</dbReference>
<comment type="similarity">
    <text evidence="1">Belongs to the gamma-glutamyltransferase family.</text>
</comment>
<comment type="subcellular location">
    <subcellularLocation>
        <location evidence="4">Membrane</location>
        <topology evidence="4">Single-pass type II membrane protein</topology>
    </subcellularLocation>
</comment>
<dbReference type="InterPro" id="IPR000101">
    <property type="entry name" value="GGT_peptidase"/>
</dbReference>
<dbReference type="GO" id="GO:0006954">
    <property type="term" value="P:inflammatory response"/>
    <property type="evidence" value="ECO:0007669"/>
    <property type="project" value="TreeGrafter"/>
</dbReference>
<keyword evidence="4" id="KW-0812">Transmembrane</keyword>
<reference evidence="5" key="3">
    <citation type="submission" date="2025-09" db="UniProtKB">
        <authorList>
            <consortium name="Ensembl"/>
        </authorList>
    </citation>
    <scope>IDENTIFICATION</scope>
</reference>
<reference evidence="5" key="2">
    <citation type="submission" date="2025-08" db="UniProtKB">
        <authorList>
            <consortium name="Ensembl"/>
        </authorList>
    </citation>
    <scope>IDENTIFICATION</scope>
</reference>
<dbReference type="Pfam" id="PF01019">
    <property type="entry name" value="G_glu_transpept"/>
    <property type="match status" value="1"/>
</dbReference>
<keyword evidence="4" id="KW-1133">Transmembrane helix</keyword>
<name>A0A3B4CYC8_PYGNA</name>
<dbReference type="Ensembl" id="ENSPNAT00000025795.2">
    <property type="protein sequence ID" value="ENSPNAP00000017102.2"/>
    <property type="gene ID" value="ENSPNAG00000020051.2"/>
</dbReference>